<dbReference type="CDD" id="cd06550">
    <property type="entry name" value="TM_ABC_iron-siderophores_like"/>
    <property type="match status" value="1"/>
</dbReference>
<evidence type="ECO:0000256" key="8">
    <source>
        <dbReference type="SAM" id="Phobius"/>
    </source>
</evidence>
<reference evidence="9" key="2">
    <citation type="submission" date="2020-09" db="EMBL/GenBank/DDBJ databases">
        <authorList>
            <person name="Sun Q."/>
            <person name="Zhou Y."/>
        </authorList>
    </citation>
    <scope>NUCLEOTIDE SEQUENCE</scope>
    <source>
        <strain evidence="9">CGMCC 1.12777</strain>
    </source>
</reference>
<protein>
    <submittedName>
        <fullName evidence="9">Iron ABC transporter permease</fullName>
    </submittedName>
</protein>
<dbReference type="GO" id="GO:0033214">
    <property type="term" value="P:siderophore-iron import into cell"/>
    <property type="evidence" value="ECO:0007669"/>
    <property type="project" value="TreeGrafter"/>
</dbReference>
<gene>
    <name evidence="9" type="primary">fecD</name>
    <name evidence="9" type="ORF">GCM10007096_06830</name>
</gene>
<dbReference type="EMBL" id="BMFV01000003">
    <property type="protein sequence ID" value="GGH76424.1"/>
    <property type="molecule type" value="Genomic_DNA"/>
</dbReference>
<sequence>MKNQKYWSLRARNASFLIDKRAFGITLILFILFLVMIVLSLGLGDLFISPLSVVKAIFGQSTEMNNLVVQSFRFPRILVAGLAGMGLAVAGAILQGLVRNPLASPDIIGVTTGASLTTVIFLTFFSAGSETSMNISIQWLPIFSFIGALAMGLLVYFLSKRGVSATRLVLIGIGLSAGAKAFTDLMLVLGPSYLASQASIWMTGSVNGASWTSVLILFIWIFVFLVLSLSLSRRLNAQTFGEKIAVGIGNNLRRDRVLLLIISTALAGGSVAYAGTISFIGLMAPHMARRLVGSSYGSLIPVSGLLGGLVVMLSDLIGRTVFLPLEVPAGVFTAAIGAPYFIYLLYKTRKWG</sequence>
<comment type="similarity">
    <text evidence="2">Belongs to the binding-protein-dependent transport system permease family. FecCD subfamily.</text>
</comment>
<proteinExistence type="inferred from homology"/>
<dbReference type="InterPro" id="IPR037294">
    <property type="entry name" value="ABC_BtuC-like"/>
</dbReference>
<feature type="transmembrane region" description="Helical" evidence="8">
    <location>
        <begin position="329"/>
        <end position="346"/>
    </location>
</feature>
<feature type="transmembrane region" description="Helical" evidence="8">
    <location>
        <begin position="257"/>
        <end position="284"/>
    </location>
</feature>
<evidence type="ECO:0000256" key="2">
    <source>
        <dbReference type="ARBA" id="ARBA00007935"/>
    </source>
</evidence>
<reference evidence="9" key="1">
    <citation type="journal article" date="2014" name="Int. J. Syst. Evol. Microbiol.">
        <title>Complete genome sequence of Corynebacterium casei LMG S-19264T (=DSM 44701T), isolated from a smear-ripened cheese.</title>
        <authorList>
            <consortium name="US DOE Joint Genome Institute (JGI-PGF)"/>
            <person name="Walter F."/>
            <person name="Albersmeier A."/>
            <person name="Kalinowski J."/>
            <person name="Ruckert C."/>
        </authorList>
    </citation>
    <scope>NUCLEOTIDE SEQUENCE</scope>
    <source>
        <strain evidence="9">CGMCC 1.12777</strain>
    </source>
</reference>
<dbReference type="Pfam" id="PF01032">
    <property type="entry name" value="FecCD"/>
    <property type="match status" value="1"/>
</dbReference>
<feature type="transmembrane region" description="Helical" evidence="8">
    <location>
        <begin position="168"/>
        <end position="189"/>
    </location>
</feature>
<feature type="transmembrane region" description="Helical" evidence="8">
    <location>
        <begin position="137"/>
        <end position="156"/>
    </location>
</feature>
<dbReference type="InterPro" id="IPR000522">
    <property type="entry name" value="ABC_transptr_permease_BtuC"/>
</dbReference>
<keyword evidence="3" id="KW-0813">Transport</keyword>
<feature type="transmembrane region" description="Helical" evidence="8">
    <location>
        <begin position="21"/>
        <end position="43"/>
    </location>
</feature>
<feature type="transmembrane region" description="Helical" evidence="8">
    <location>
        <begin position="106"/>
        <end position="125"/>
    </location>
</feature>
<dbReference type="FunFam" id="1.10.3470.10:FF:000001">
    <property type="entry name" value="Vitamin B12 ABC transporter permease BtuC"/>
    <property type="match status" value="1"/>
</dbReference>
<dbReference type="PANTHER" id="PTHR30472:SF24">
    <property type="entry name" value="FERRIC ENTEROBACTIN TRANSPORT SYSTEM PERMEASE PROTEIN FEPG"/>
    <property type="match status" value="1"/>
</dbReference>
<dbReference type="PANTHER" id="PTHR30472">
    <property type="entry name" value="FERRIC ENTEROBACTIN TRANSPORT SYSTEM PERMEASE PROTEIN"/>
    <property type="match status" value="1"/>
</dbReference>
<keyword evidence="7 8" id="KW-0472">Membrane</keyword>
<comment type="subcellular location">
    <subcellularLocation>
        <location evidence="1">Cell membrane</location>
        <topology evidence="1">Multi-pass membrane protein</topology>
    </subcellularLocation>
</comment>
<dbReference type="GO" id="GO:0022857">
    <property type="term" value="F:transmembrane transporter activity"/>
    <property type="evidence" value="ECO:0007669"/>
    <property type="project" value="InterPro"/>
</dbReference>
<evidence type="ECO:0000256" key="5">
    <source>
        <dbReference type="ARBA" id="ARBA00022692"/>
    </source>
</evidence>
<evidence type="ECO:0000256" key="1">
    <source>
        <dbReference type="ARBA" id="ARBA00004651"/>
    </source>
</evidence>
<feature type="transmembrane region" description="Helical" evidence="8">
    <location>
        <begin position="209"/>
        <end position="231"/>
    </location>
</feature>
<name>A0A8J2ZTM1_9BACL</name>
<evidence type="ECO:0000313" key="9">
    <source>
        <dbReference type="EMBL" id="GGH76424.1"/>
    </source>
</evidence>
<keyword evidence="10" id="KW-1185">Reference proteome</keyword>
<evidence type="ECO:0000256" key="4">
    <source>
        <dbReference type="ARBA" id="ARBA00022475"/>
    </source>
</evidence>
<dbReference type="AlphaFoldDB" id="A0A8J2ZTM1"/>
<keyword evidence="4" id="KW-1003">Cell membrane</keyword>
<evidence type="ECO:0000256" key="7">
    <source>
        <dbReference type="ARBA" id="ARBA00023136"/>
    </source>
</evidence>
<dbReference type="Proteomes" id="UP000656813">
    <property type="component" value="Unassembled WGS sequence"/>
</dbReference>
<feature type="transmembrane region" description="Helical" evidence="8">
    <location>
        <begin position="296"/>
        <end position="317"/>
    </location>
</feature>
<comment type="caution">
    <text evidence="9">The sequence shown here is derived from an EMBL/GenBank/DDBJ whole genome shotgun (WGS) entry which is preliminary data.</text>
</comment>
<dbReference type="GO" id="GO:0005886">
    <property type="term" value="C:plasma membrane"/>
    <property type="evidence" value="ECO:0007669"/>
    <property type="project" value="UniProtKB-SubCell"/>
</dbReference>
<dbReference type="Gene3D" id="1.10.3470.10">
    <property type="entry name" value="ABC transporter involved in vitamin B12 uptake, BtuC"/>
    <property type="match status" value="1"/>
</dbReference>
<dbReference type="RefSeq" id="WP_188495992.1">
    <property type="nucleotide sequence ID" value="NZ_BMFV01000003.1"/>
</dbReference>
<organism evidence="9 10">
    <name type="scientific">Pullulanibacillus pueri</name>
    <dbReference type="NCBI Taxonomy" id="1437324"/>
    <lineage>
        <taxon>Bacteria</taxon>
        <taxon>Bacillati</taxon>
        <taxon>Bacillota</taxon>
        <taxon>Bacilli</taxon>
        <taxon>Bacillales</taxon>
        <taxon>Sporolactobacillaceae</taxon>
        <taxon>Pullulanibacillus</taxon>
    </lineage>
</organism>
<accession>A0A8J2ZTM1</accession>
<keyword evidence="6 8" id="KW-1133">Transmembrane helix</keyword>
<feature type="transmembrane region" description="Helical" evidence="8">
    <location>
        <begin position="74"/>
        <end position="94"/>
    </location>
</feature>
<keyword evidence="5 8" id="KW-0812">Transmembrane</keyword>
<dbReference type="SUPFAM" id="SSF81345">
    <property type="entry name" value="ABC transporter involved in vitamin B12 uptake, BtuC"/>
    <property type="match status" value="1"/>
</dbReference>
<evidence type="ECO:0000256" key="3">
    <source>
        <dbReference type="ARBA" id="ARBA00022448"/>
    </source>
</evidence>
<evidence type="ECO:0000313" key="10">
    <source>
        <dbReference type="Proteomes" id="UP000656813"/>
    </source>
</evidence>
<evidence type="ECO:0000256" key="6">
    <source>
        <dbReference type="ARBA" id="ARBA00022989"/>
    </source>
</evidence>